<dbReference type="Proteomes" id="UP001457898">
    <property type="component" value="Unassembled WGS sequence"/>
</dbReference>
<sequence length="43" mass="5215">MKKIQTEVTTRKDNRQVLRLARYGVKMQKTKKEKEKQHEVSEI</sequence>
<keyword evidence="2" id="KW-1185">Reference proteome</keyword>
<name>A0ABV1DRU2_9FIRM</name>
<organism evidence="1 2">
    <name type="scientific">Blautia caccae</name>
    <dbReference type="NCBI Taxonomy" id="3133175"/>
    <lineage>
        <taxon>Bacteria</taxon>
        <taxon>Bacillati</taxon>
        <taxon>Bacillota</taxon>
        <taxon>Clostridia</taxon>
        <taxon>Lachnospirales</taxon>
        <taxon>Lachnospiraceae</taxon>
        <taxon>Blautia</taxon>
    </lineage>
</organism>
<evidence type="ECO:0000313" key="2">
    <source>
        <dbReference type="Proteomes" id="UP001457898"/>
    </source>
</evidence>
<evidence type="ECO:0000313" key="1">
    <source>
        <dbReference type="EMBL" id="MEQ2433119.1"/>
    </source>
</evidence>
<comment type="caution">
    <text evidence="1">The sequence shown here is derived from an EMBL/GenBank/DDBJ whole genome shotgun (WGS) entry which is preliminary data.</text>
</comment>
<accession>A0ABV1DRU2</accession>
<proteinExistence type="predicted"/>
<reference evidence="1 2" key="1">
    <citation type="submission" date="2024-03" db="EMBL/GenBank/DDBJ databases">
        <title>Human intestinal bacterial collection.</title>
        <authorList>
            <person name="Pauvert C."/>
            <person name="Hitch T.C.A."/>
            <person name="Clavel T."/>
        </authorList>
    </citation>
    <scope>NUCLEOTIDE SEQUENCE [LARGE SCALE GENOMIC DNA]</scope>
    <source>
        <strain evidence="1 2">CLA-SR-H028</strain>
    </source>
</reference>
<protein>
    <recommendedName>
        <fullName evidence="3">50S ribosomal protein L33</fullName>
    </recommendedName>
</protein>
<gene>
    <name evidence="1" type="ORF">WMO65_19180</name>
</gene>
<dbReference type="EMBL" id="JBBMFP010000020">
    <property type="protein sequence ID" value="MEQ2433119.1"/>
    <property type="molecule type" value="Genomic_DNA"/>
</dbReference>
<evidence type="ECO:0008006" key="3">
    <source>
        <dbReference type="Google" id="ProtNLM"/>
    </source>
</evidence>
<dbReference type="RefSeq" id="WP_349064606.1">
    <property type="nucleotide sequence ID" value="NZ_JBBMFP010000020.1"/>
</dbReference>